<dbReference type="SUPFAM" id="SSF51230">
    <property type="entry name" value="Single hybrid motif"/>
    <property type="match status" value="1"/>
</dbReference>
<evidence type="ECO:0000313" key="4">
    <source>
        <dbReference type="Proteomes" id="UP001430356"/>
    </source>
</evidence>
<dbReference type="Gene3D" id="2.40.50.100">
    <property type="match status" value="1"/>
</dbReference>
<dbReference type="GO" id="GO:0045254">
    <property type="term" value="C:pyruvate dehydrogenase complex"/>
    <property type="evidence" value="ECO:0007669"/>
    <property type="project" value="InterPro"/>
</dbReference>
<dbReference type="PANTHER" id="PTHR23151">
    <property type="entry name" value="DIHYDROLIPOAMIDE ACETYL/SUCCINYL-TRANSFERASE-RELATED"/>
    <property type="match status" value="1"/>
</dbReference>
<dbReference type="PROSITE" id="PS50968">
    <property type="entry name" value="BIOTINYL_LIPOYL"/>
    <property type="match status" value="1"/>
</dbReference>
<reference evidence="3 4" key="1">
    <citation type="journal article" date="2021" name="MBio">
        <title>A New Model Trypanosomatid, Novymonas esmeraldas: Genomic Perception of Its 'Candidatus Pandoraea novymonadis' Endosymbiont.</title>
        <authorList>
            <person name="Zakharova A."/>
            <person name="Saura A."/>
            <person name="Butenko A."/>
            <person name="Podesvova L."/>
            <person name="Warmusova S."/>
            <person name="Kostygov A.Y."/>
            <person name="Nenarokova A."/>
            <person name="Lukes J."/>
            <person name="Opperdoes F.R."/>
            <person name="Yurchenko V."/>
        </authorList>
    </citation>
    <scope>NUCLEOTIDE SEQUENCE [LARGE SCALE GENOMIC DNA]</scope>
    <source>
        <strain evidence="3 4">E262AT.01</strain>
    </source>
</reference>
<dbReference type="FunFam" id="2.40.50.100:FF:000010">
    <property type="entry name" value="Acetyltransferase component of pyruvate dehydrogenase complex"/>
    <property type="match status" value="1"/>
</dbReference>
<gene>
    <name evidence="3" type="ORF">NESM_000070000</name>
</gene>
<evidence type="ECO:0000313" key="3">
    <source>
        <dbReference type="EMBL" id="KAK7200190.1"/>
    </source>
</evidence>
<name>A0AAW0F207_9TRYP</name>
<dbReference type="InterPro" id="IPR000089">
    <property type="entry name" value="Biotin_lipoyl"/>
</dbReference>
<keyword evidence="1" id="KW-0450">Lipoyl</keyword>
<dbReference type="PANTHER" id="PTHR23151:SF90">
    <property type="entry name" value="DIHYDROLIPOYLLYSINE-RESIDUE ACETYLTRANSFERASE COMPONENT OF PYRUVATE DEHYDROGENASE COMPLEX, MITOCHONDRIAL-RELATED"/>
    <property type="match status" value="1"/>
</dbReference>
<dbReference type="InterPro" id="IPR011053">
    <property type="entry name" value="Single_hybrid_motif"/>
</dbReference>
<accession>A0AAW0F207</accession>
<organism evidence="3 4">
    <name type="scientific">Novymonas esmeraldas</name>
    <dbReference type="NCBI Taxonomy" id="1808958"/>
    <lineage>
        <taxon>Eukaryota</taxon>
        <taxon>Discoba</taxon>
        <taxon>Euglenozoa</taxon>
        <taxon>Kinetoplastea</taxon>
        <taxon>Metakinetoplastina</taxon>
        <taxon>Trypanosomatida</taxon>
        <taxon>Trypanosomatidae</taxon>
        <taxon>Novymonas</taxon>
    </lineage>
</organism>
<dbReference type="GO" id="GO:0006086">
    <property type="term" value="P:pyruvate decarboxylation to acetyl-CoA"/>
    <property type="evidence" value="ECO:0007669"/>
    <property type="project" value="InterPro"/>
</dbReference>
<comment type="caution">
    <text evidence="3">The sequence shown here is derived from an EMBL/GenBank/DDBJ whole genome shotgun (WGS) entry which is preliminary data.</text>
</comment>
<dbReference type="AlphaFoldDB" id="A0AAW0F207"/>
<dbReference type="Proteomes" id="UP001430356">
    <property type="component" value="Unassembled WGS sequence"/>
</dbReference>
<evidence type="ECO:0000259" key="2">
    <source>
        <dbReference type="PROSITE" id="PS50968"/>
    </source>
</evidence>
<sequence length="269" mass="26999">MMRRTLVWLVNFEPVFMPALSPSMESGTVVEWKKKIGDMVKEGDVFCTIQTDKAVVDYTNSFEAGYLAKIYCENGQTATVAKTIAVMVSDAADIEKVANYYPEDAVGGPPAGAAAPAAAAAAAAPAAAAARPAASAGSAKHYGGSVDAAVAASGPSVIRIAAGMAPSALAGIAPSGKGGRFVKSDFAGHPGFDYNDAAPARATQHKAAPAATAGGAGAPAAKAAAAGGDIYNIVLKAAPAFKSVSDTPLLNKLISTMYVPKPKAKKAAK</sequence>
<dbReference type="EMBL" id="JAECZO010000004">
    <property type="protein sequence ID" value="KAK7200190.1"/>
    <property type="molecule type" value="Genomic_DNA"/>
</dbReference>
<dbReference type="InterPro" id="IPR045257">
    <property type="entry name" value="E2/Pdx1"/>
</dbReference>
<dbReference type="CDD" id="cd06849">
    <property type="entry name" value="lipoyl_domain"/>
    <property type="match status" value="1"/>
</dbReference>
<keyword evidence="4" id="KW-1185">Reference proteome</keyword>
<feature type="domain" description="Lipoyl-binding" evidence="2">
    <location>
        <begin position="12"/>
        <end position="88"/>
    </location>
</feature>
<evidence type="ECO:0000256" key="1">
    <source>
        <dbReference type="ARBA" id="ARBA00022823"/>
    </source>
</evidence>
<dbReference type="Pfam" id="PF00364">
    <property type="entry name" value="Biotin_lipoyl"/>
    <property type="match status" value="1"/>
</dbReference>
<dbReference type="GO" id="GO:0004742">
    <property type="term" value="F:dihydrolipoyllysine-residue acetyltransferase activity"/>
    <property type="evidence" value="ECO:0007669"/>
    <property type="project" value="TreeGrafter"/>
</dbReference>
<protein>
    <submittedName>
        <fullName evidence="3">Dihydrolipoamide acetyltransferaselike protein</fullName>
    </submittedName>
</protein>
<proteinExistence type="predicted"/>